<dbReference type="Gene3D" id="3.40.50.1400">
    <property type="match status" value="2"/>
</dbReference>
<organism evidence="3 4">
    <name type="scientific">Bacillus seohaeanensis</name>
    <dbReference type="NCBI Taxonomy" id="284580"/>
    <lineage>
        <taxon>Bacteria</taxon>
        <taxon>Bacillati</taxon>
        <taxon>Bacillota</taxon>
        <taxon>Bacilli</taxon>
        <taxon>Bacillales</taxon>
        <taxon>Bacillaceae</taxon>
        <taxon>Bacillus</taxon>
    </lineage>
</organism>
<dbReference type="InterPro" id="IPR050963">
    <property type="entry name" value="Sirohydro_Cobaltochel/CbiX"/>
</dbReference>
<dbReference type="SUPFAM" id="SSF53800">
    <property type="entry name" value="Chelatase"/>
    <property type="match status" value="1"/>
</dbReference>
<dbReference type="Proteomes" id="UP001597506">
    <property type="component" value="Unassembled WGS sequence"/>
</dbReference>
<keyword evidence="1" id="KW-0479">Metal-binding</keyword>
<protein>
    <submittedName>
        <fullName evidence="3">Sirohydrochlorin chelatase</fullName>
    </submittedName>
</protein>
<dbReference type="EMBL" id="JBHUMF010000031">
    <property type="protein sequence ID" value="MFD2682183.1"/>
    <property type="molecule type" value="Genomic_DNA"/>
</dbReference>
<dbReference type="PANTHER" id="PTHR33542:SF3">
    <property type="entry name" value="SIROHYDROCHLORIN FERROCHELATASE, CHLOROPLASTIC"/>
    <property type="match status" value="1"/>
</dbReference>
<dbReference type="InterPro" id="IPR002762">
    <property type="entry name" value="CbiX-like"/>
</dbReference>
<evidence type="ECO:0000313" key="4">
    <source>
        <dbReference type="Proteomes" id="UP001597506"/>
    </source>
</evidence>
<comment type="caution">
    <text evidence="3">The sequence shown here is derived from an EMBL/GenBank/DDBJ whole genome shotgun (WGS) entry which is preliminary data.</text>
</comment>
<evidence type="ECO:0000256" key="2">
    <source>
        <dbReference type="ARBA" id="ARBA00023239"/>
    </source>
</evidence>
<dbReference type="RefSeq" id="WP_377936886.1">
    <property type="nucleotide sequence ID" value="NZ_JBHUMF010000031.1"/>
</dbReference>
<evidence type="ECO:0000313" key="3">
    <source>
        <dbReference type="EMBL" id="MFD2682183.1"/>
    </source>
</evidence>
<reference evidence="4" key="1">
    <citation type="journal article" date="2019" name="Int. J. Syst. Evol. Microbiol.">
        <title>The Global Catalogue of Microorganisms (GCM) 10K type strain sequencing project: providing services to taxonomists for standard genome sequencing and annotation.</title>
        <authorList>
            <consortium name="The Broad Institute Genomics Platform"/>
            <consortium name="The Broad Institute Genome Sequencing Center for Infectious Disease"/>
            <person name="Wu L."/>
            <person name="Ma J."/>
        </authorList>
    </citation>
    <scope>NUCLEOTIDE SEQUENCE [LARGE SCALE GENOMIC DNA]</scope>
    <source>
        <strain evidence="4">KCTC 3913</strain>
    </source>
</reference>
<evidence type="ECO:0000256" key="1">
    <source>
        <dbReference type="ARBA" id="ARBA00022723"/>
    </source>
</evidence>
<dbReference type="CDD" id="cd03416">
    <property type="entry name" value="CbiX_SirB_N"/>
    <property type="match status" value="1"/>
</dbReference>
<proteinExistence type="predicted"/>
<accession>A0ABW5RU08</accession>
<dbReference type="Pfam" id="PF01903">
    <property type="entry name" value="CbiX"/>
    <property type="match status" value="2"/>
</dbReference>
<dbReference type="PANTHER" id="PTHR33542">
    <property type="entry name" value="SIROHYDROCHLORIN FERROCHELATASE, CHLOROPLASTIC"/>
    <property type="match status" value="1"/>
</dbReference>
<gene>
    <name evidence="3" type="ORF">ACFSUL_15695</name>
</gene>
<keyword evidence="4" id="KW-1185">Reference proteome</keyword>
<keyword evidence="2" id="KW-0456">Lyase</keyword>
<name>A0ABW5RU08_9BACI</name>
<sequence>MSKAILFIGHGSRSADAITETYSLAEQCRSAIPIDVQEVGFLEISTPTIKTAFETCVAKGATEIIVVPLLLMEAGHAKIDIPEQLSAYVTGNDENITIKYAKPFGIHDLMVTIVEDRVRSLDIPENVDRLILIGRGSSDPHLSKNFNKLISLVEKKELANKVEVCYLYGTEPSFKDVQWEVEKSSETVIFLPYLLFTGLLYEGIKRNLDNRDKRIHRTNYLFPHPNIIEIISLRVAEAKETTIAEKIK</sequence>